<dbReference type="GO" id="GO:0046394">
    <property type="term" value="P:carboxylic acid biosynthetic process"/>
    <property type="evidence" value="ECO:0007669"/>
    <property type="project" value="UniProtKB-ARBA"/>
</dbReference>
<dbReference type="InterPro" id="IPR050571">
    <property type="entry name" value="Class-IV_PLP-Dep_Aminotrnsfr"/>
</dbReference>
<evidence type="ECO:0000256" key="2">
    <source>
        <dbReference type="ARBA" id="ARBA00009320"/>
    </source>
</evidence>
<dbReference type="AlphaFoldDB" id="A0A1W1EC66"/>
<dbReference type="InterPro" id="IPR043132">
    <property type="entry name" value="BCAT-like_C"/>
</dbReference>
<dbReference type="InterPro" id="IPR043131">
    <property type="entry name" value="BCAT-like_N"/>
</dbReference>
<dbReference type="SUPFAM" id="SSF56752">
    <property type="entry name" value="D-aminoacid aminotransferase-like PLP-dependent enzymes"/>
    <property type="match status" value="1"/>
</dbReference>
<gene>
    <name evidence="4" type="ORF">MNB_SV-5-589</name>
</gene>
<keyword evidence="3" id="KW-0663">Pyridoxal phosphate</keyword>
<dbReference type="EC" id="2.6.1.21" evidence="4"/>
<organism evidence="4">
    <name type="scientific">hydrothermal vent metagenome</name>
    <dbReference type="NCBI Taxonomy" id="652676"/>
    <lineage>
        <taxon>unclassified sequences</taxon>
        <taxon>metagenomes</taxon>
        <taxon>ecological metagenomes</taxon>
    </lineage>
</organism>
<dbReference type="EMBL" id="FPKX01000008">
    <property type="protein sequence ID" value="SFZ97625.1"/>
    <property type="molecule type" value="Genomic_DNA"/>
</dbReference>
<dbReference type="NCBIfam" id="NF005209">
    <property type="entry name" value="PRK06680.1"/>
    <property type="match status" value="1"/>
</dbReference>
<dbReference type="GO" id="GO:0005829">
    <property type="term" value="C:cytosol"/>
    <property type="evidence" value="ECO:0007669"/>
    <property type="project" value="TreeGrafter"/>
</dbReference>
<comment type="cofactor">
    <cofactor evidence="1">
        <name>pyridoxal 5'-phosphate</name>
        <dbReference type="ChEBI" id="CHEBI:597326"/>
    </cofactor>
</comment>
<dbReference type="FunFam" id="3.20.10.10:FF:000002">
    <property type="entry name" value="D-alanine aminotransferase"/>
    <property type="match status" value="1"/>
</dbReference>
<proteinExistence type="inferred from homology"/>
<dbReference type="InterPro" id="IPR036038">
    <property type="entry name" value="Aminotransferase-like"/>
</dbReference>
<dbReference type="GO" id="GO:0047810">
    <property type="term" value="F:D-alanine-2-oxoglutarate aminotransferase activity"/>
    <property type="evidence" value="ECO:0007669"/>
    <property type="project" value="UniProtKB-EC"/>
</dbReference>
<evidence type="ECO:0000256" key="3">
    <source>
        <dbReference type="ARBA" id="ARBA00022898"/>
    </source>
</evidence>
<evidence type="ECO:0000256" key="1">
    <source>
        <dbReference type="ARBA" id="ARBA00001933"/>
    </source>
</evidence>
<sequence length="286" mass="32475">MEKIVYLNGKYMQESEAKVSIFDRGFLFADGIYEVVPVVNHKVLDKKPFFERLKYSLSQVQIEVTLTESEILTMIETLIEKNSIKEGAVYMQITRGVSPRNFSFPKDITSTFMAFAFEKNILNNPQAIDGVKVASVEDIRWKRRDIKSIALLAQCIAKEEAVQKDAFEGWMIEDGYVTEGTTSSAFIVKDEVIITRPLSNEILPGIRRKILLEIVEKYKFKLQERTFTIEEALDADEAFMSSATTFVLPIIEIDGKKIGTGKPGNIYKKLRELYVQSSLKEAGVSL</sequence>
<name>A0A1W1EC66_9ZZZZ</name>
<comment type="similarity">
    <text evidence="2">Belongs to the class-IV pyridoxal-phosphate-dependent aminotransferase family.</text>
</comment>
<accession>A0A1W1EC66</accession>
<protein>
    <submittedName>
        <fullName evidence="4">D-alanine aminotransferase</fullName>
        <ecNumber evidence="4">2.6.1.21</ecNumber>
    </submittedName>
</protein>
<dbReference type="PANTHER" id="PTHR42743:SF11">
    <property type="entry name" value="AMINODEOXYCHORISMATE LYASE"/>
    <property type="match status" value="1"/>
</dbReference>
<dbReference type="GO" id="GO:0008652">
    <property type="term" value="P:amino acid biosynthetic process"/>
    <property type="evidence" value="ECO:0007669"/>
    <property type="project" value="UniProtKB-ARBA"/>
</dbReference>
<dbReference type="Gene3D" id="3.20.10.10">
    <property type="entry name" value="D-amino Acid Aminotransferase, subunit A, domain 2"/>
    <property type="match status" value="1"/>
</dbReference>
<dbReference type="Gene3D" id="3.30.470.10">
    <property type="match status" value="1"/>
</dbReference>
<dbReference type="InterPro" id="IPR001544">
    <property type="entry name" value="Aminotrans_IV"/>
</dbReference>
<dbReference type="Pfam" id="PF01063">
    <property type="entry name" value="Aminotran_4"/>
    <property type="match status" value="1"/>
</dbReference>
<dbReference type="PANTHER" id="PTHR42743">
    <property type="entry name" value="AMINO-ACID AMINOTRANSFERASE"/>
    <property type="match status" value="1"/>
</dbReference>
<keyword evidence="4" id="KW-0032">Aminotransferase</keyword>
<reference evidence="4" key="1">
    <citation type="submission" date="2016-10" db="EMBL/GenBank/DDBJ databases">
        <authorList>
            <person name="de Groot N.N."/>
        </authorList>
    </citation>
    <scope>NUCLEOTIDE SEQUENCE</scope>
</reference>
<dbReference type="CDD" id="cd01558">
    <property type="entry name" value="D-AAT_like"/>
    <property type="match status" value="1"/>
</dbReference>
<keyword evidence="4" id="KW-0808">Transferase</keyword>
<evidence type="ECO:0000313" key="4">
    <source>
        <dbReference type="EMBL" id="SFZ97625.1"/>
    </source>
</evidence>